<feature type="transmembrane region" description="Helical" evidence="5">
    <location>
        <begin position="77"/>
        <end position="95"/>
    </location>
</feature>
<dbReference type="NCBIfam" id="TIGR03097">
    <property type="entry name" value="PEP_O_lig_1"/>
    <property type="match status" value="1"/>
</dbReference>
<name>A0A540VQN0_9GAMM</name>
<proteinExistence type="predicted"/>
<evidence type="ECO:0000313" key="8">
    <source>
        <dbReference type="EMBL" id="TQE99072.1"/>
    </source>
</evidence>
<dbReference type="PANTHER" id="PTHR37422">
    <property type="entry name" value="TEICHURONIC ACID BIOSYNTHESIS PROTEIN TUAE"/>
    <property type="match status" value="1"/>
</dbReference>
<dbReference type="Pfam" id="PF04932">
    <property type="entry name" value="Wzy_C"/>
    <property type="match status" value="1"/>
</dbReference>
<gene>
    <name evidence="8" type="ORF">FKY71_10485</name>
</gene>
<reference evidence="8 9" key="1">
    <citation type="submission" date="2019-06" db="EMBL/GenBank/DDBJ databases">
        <title>Metagenome assembled Genome of Spiribacter salinus SL48-SHIP from the microbial mat of Salt Lake 48 (Novosibirsk region, Russia).</title>
        <authorList>
            <person name="Shipova A."/>
            <person name="Rozanov A.S."/>
            <person name="Bryanskaya A.V."/>
            <person name="Peltek S.E."/>
        </authorList>
    </citation>
    <scope>NUCLEOTIDE SEQUENCE [LARGE SCALE GENOMIC DNA]</scope>
    <source>
        <strain evidence="8">SL48-SHIP-2</strain>
    </source>
</reference>
<dbReference type="InterPro" id="IPR007016">
    <property type="entry name" value="O-antigen_ligase-rel_domated"/>
</dbReference>
<evidence type="ECO:0000259" key="6">
    <source>
        <dbReference type="Pfam" id="PF04932"/>
    </source>
</evidence>
<dbReference type="GO" id="GO:0016874">
    <property type="term" value="F:ligase activity"/>
    <property type="evidence" value="ECO:0007669"/>
    <property type="project" value="UniProtKB-KW"/>
</dbReference>
<feature type="transmembrane region" description="Helical" evidence="5">
    <location>
        <begin position="237"/>
        <end position="255"/>
    </location>
</feature>
<keyword evidence="3 5" id="KW-1133">Transmembrane helix</keyword>
<dbReference type="AlphaFoldDB" id="A0A540VQN0"/>
<evidence type="ECO:0000256" key="3">
    <source>
        <dbReference type="ARBA" id="ARBA00022989"/>
    </source>
</evidence>
<evidence type="ECO:0000256" key="2">
    <source>
        <dbReference type="ARBA" id="ARBA00022692"/>
    </source>
</evidence>
<organism evidence="8 9">
    <name type="scientific">Spiribacter salinus</name>
    <dbReference type="NCBI Taxonomy" id="1335746"/>
    <lineage>
        <taxon>Bacteria</taxon>
        <taxon>Pseudomonadati</taxon>
        <taxon>Pseudomonadota</taxon>
        <taxon>Gammaproteobacteria</taxon>
        <taxon>Chromatiales</taxon>
        <taxon>Ectothiorhodospiraceae</taxon>
        <taxon>Spiribacter</taxon>
    </lineage>
</organism>
<dbReference type="GO" id="GO:0016020">
    <property type="term" value="C:membrane"/>
    <property type="evidence" value="ECO:0007669"/>
    <property type="project" value="UniProtKB-SubCell"/>
</dbReference>
<dbReference type="InterPro" id="IPR017528">
    <property type="entry name" value="CHP03097O-antigen_lig-rel"/>
</dbReference>
<feature type="transmembrane region" description="Helical" evidence="5">
    <location>
        <begin position="107"/>
        <end position="122"/>
    </location>
</feature>
<feature type="transmembrane region" description="Helical" evidence="5">
    <location>
        <begin position="171"/>
        <end position="187"/>
    </location>
</feature>
<feature type="transmembrane region" description="Helical" evidence="5">
    <location>
        <begin position="45"/>
        <end position="65"/>
    </location>
</feature>
<protein>
    <submittedName>
        <fullName evidence="8">Putative O-glycosylation ligase, exosortase A system-associated</fullName>
    </submittedName>
</protein>
<evidence type="ECO:0000259" key="7">
    <source>
        <dbReference type="Pfam" id="PF19358"/>
    </source>
</evidence>
<feature type="transmembrane region" description="Helical" evidence="5">
    <location>
        <begin position="380"/>
        <end position="410"/>
    </location>
</feature>
<dbReference type="InterPro" id="IPR051533">
    <property type="entry name" value="WaaL-like"/>
</dbReference>
<evidence type="ECO:0000313" key="9">
    <source>
        <dbReference type="Proteomes" id="UP000315400"/>
    </source>
</evidence>
<dbReference type="InterPro" id="IPR045979">
    <property type="entry name" value="DUF5935"/>
</dbReference>
<sequence length="433" mass="47928">MGIRDMLLLTLIGVATLTALGRPWIGVLAWNWVSFMNPHRLSWTLRELPAAQLTAIGTLVGLILTRQRRLPPFRAETVILVCLVLLFTVGTLFAWERSAAVVQLEKVLKIYLFLFVTMMLIYERYRIRMLMLVTIASVGFFGVKGGLFAILTGGNFRIWGPPGSFIADNNAIGLALAMILPLALYAARAESNKYLRWGLYSTFWLTIPAILFTYSRGAFLAIIATLCVIGWQHKKAAAVVGLAMLVGLAASPAILPDAWIERQKTTLTYETDRSAMTRIQAWGVAWNVARESPLVGAGFRFNYAEDERWLSYAPFVESWASSSRAAHSIYFQMLGEHGFLGLGLFLALMSVTFVRLGRLYRTCTGDDDRWIGQYARGAQLALVPYAVAGAFLSLAYFDLFYALVVFSVILDRERAAVVAKVGAPSKAAPVNSV</sequence>
<evidence type="ECO:0000256" key="1">
    <source>
        <dbReference type="ARBA" id="ARBA00004141"/>
    </source>
</evidence>
<evidence type="ECO:0000256" key="5">
    <source>
        <dbReference type="SAM" id="Phobius"/>
    </source>
</evidence>
<keyword evidence="2 5" id="KW-0812">Transmembrane</keyword>
<dbReference type="Pfam" id="PF19358">
    <property type="entry name" value="DUF5935"/>
    <property type="match status" value="1"/>
</dbReference>
<comment type="caution">
    <text evidence="8">The sequence shown here is derived from an EMBL/GenBank/DDBJ whole genome shotgun (WGS) entry which is preliminary data.</text>
</comment>
<dbReference type="EMBL" id="VIFK01000096">
    <property type="protein sequence ID" value="TQE99072.1"/>
    <property type="molecule type" value="Genomic_DNA"/>
</dbReference>
<evidence type="ECO:0000256" key="4">
    <source>
        <dbReference type="ARBA" id="ARBA00023136"/>
    </source>
</evidence>
<dbReference type="PANTHER" id="PTHR37422:SF13">
    <property type="entry name" value="LIPOPOLYSACCHARIDE BIOSYNTHESIS PROTEIN PA4999-RELATED"/>
    <property type="match status" value="1"/>
</dbReference>
<feature type="transmembrane region" description="Helical" evidence="5">
    <location>
        <begin position="199"/>
        <end position="231"/>
    </location>
</feature>
<keyword evidence="8" id="KW-0436">Ligase</keyword>
<feature type="domain" description="DUF5935" evidence="7">
    <location>
        <begin position="3"/>
        <end position="189"/>
    </location>
</feature>
<feature type="transmembrane region" description="Helical" evidence="5">
    <location>
        <begin position="339"/>
        <end position="360"/>
    </location>
</feature>
<keyword evidence="4 5" id="KW-0472">Membrane</keyword>
<accession>A0A540VQN0</accession>
<dbReference type="Proteomes" id="UP000315400">
    <property type="component" value="Unassembled WGS sequence"/>
</dbReference>
<feature type="domain" description="O-antigen ligase-related" evidence="6">
    <location>
        <begin position="202"/>
        <end position="346"/>
    </location>
</feature>
<feature type="transmembrane region" description="Helical" evidence="5">
    <location>
        <begin position="129"/>
        <end position="151"/>
    </location>
</feature>
<comment type="subcellular location">
    <subcellularLocation>
        <location evidence="1">Membrane</location>
        <topology evidence="1">Multi-pass membrane protein</topology>
    </subcellularLocation>
</comment>